<dbReference type="Proteomes" id="UP000824469">
    <property type="component" value="Unassembled WGS sequence"/>
</dbReference>
<organism evidence="1 2">
    <name type="scientific">Taxus chinensis</name>
    <name type="common">Chinese yew</name>
    <name type="synonym">Taxus wallichiana var. chinensis</name>
    <dbReference type="NCBI Taxonomy" id="29808"/>
    <lineage>
        <taxon>Eukaryota</taxon>
        <taxon>Viridiplantae</taxon>
        <taxon>Streptophyta</taxon>
        <taxon>Embryophyta</taxon>
        <taxon>Tracheophyta</taxon>
        <taxon>Spermatophyta</taxon>
        <taxon>Pinopsida</taxon>
        <taxon>Pinidae</taxon>
        <taxon>Conifers II</taxon>
        <taxon>Cupressales</taxon>
        <taxon>Taxaceae</taxon>
        <taxon>Taxus</taxon>
    </lineage>
</organism>
<protein>
    <submittedName>
        <fullName evidence="1">Uncharacterized protein</fullName>
    </submittedName>
</protein>
<keyword evidence="2" id="KW-1185">Reference proteome</keyword>
<dbReference type="EMBL" id="JAHRHJ020000003">
    <property type="protein sequence ID" value="KAH9320966.1"/>
    <property type="molecule type" value="Genomic_DNA"/>
</dbReference>
<name>A0AA38GD83_TAXCH</name>
<feature type="non-terminal residue" evidence="1">
    <location>
        <position position="1"/>
    </location>
</feature>
<evidence type="ECO:0000313" key="1">
    <source>
        <dbReference type="EMBL" id="KAH9320966.1"/>
    </source>
</evidence>
<sequence>VKIMTCAAAASAKEALQKNLTITKEKVLHARYPDPTHQKEVYQGTMEVLRNLQ</sequence>
<dbReference type="AlphaFoldDB" id="A0AA38GD83"/>
<comment type="caution">
    <text evidence="1">The sequence shown here is derived from an EMBL/GenBank/DDBJ whole genome shotgun (WGS) entry which is preliminary data.</text>
</comment>
<accession>A0AA38GD83</accession>
<proteinExistence type="predicted"/>
<evidence type="ECO:0000313" key="2">
    <source>
        <dbReference type="Proteomes" id="UP000824469"/>
    </source>
</evidence>
<reference evidence="1 2" key="1">
    <citation type="journal article" date="2021" name="Nat. Plants">
        <title>The Taxus genome provides insights into paclitaxel biosynthesis.</title>
        <authorList>
            <person name="Xiong X."/>
            <person name="Gou J."/>
            <person name="Liao Q."/>
            <person name="Li Y."/>
            <person name="Zhou Q."/>
            <person name="Bi G."/>
            <person name="Li C."/>
            <person name="Du R."/>
            <person name="Wang X."/>
            <person name="Sun T."/>
            <person name="Guo L."/>
            <person name="Liang H."/>
            <person name="Lu P."/>
            <person name="Wu Y."/>
            <person name="Zhang Z."/>
            <person name="Ro D.K."/>
            <person name="Shang Y."/>
            <person name="Huang S."/>
            <person name="Yan J."/>
        </authorList>
    </citation>
    <scope>NUCLEOTIDE SEQUENCE [LARGE SCALE GENOMIC DNA]</scope>
    <source>
        <strain evidence="1">Ta-2019</strain>
    </source>
</reference>
<gene>
    <name evidence="1" type="ORF">KI387_015605</name>
</gene>
<feature type="non-terminal residue" evidence="1">
    <location>
        <position position="53"/>
    </location>
</feature>